<reference evidence="2" key="1">
    <citation type="journal article" date="2020" name="Nature">
        <title>Giant virus diversity and host interactions through global metagenomics.</title>
        <authorList>
            <person name="Schulz F."/>
            <person name="Roux S."/>
            <person name="Paez-Espino D."/>
            <person name="Jungbluth S."/>
            <person name="Walsh D.A."/>
            <person name="Denef V.J."/>
            <person name="McMahon K.D."/>
            <person name="Konstantinidis K.T."/>
            <person name="Eloe-Fadrosh E.A."/>
            <person name="Kyrpides N.C."/>
            <person name="Woyke T."/>
        </authorList>
    </citation>
    <scope>NUCLEOTIDE SEQUENCE</scope>
    <source>
        <strain evidence="2">GVMAG-S-1101165-84</strain>
    </source>
</reference>
<name>A0A6C0JZB3_9ZZZZ</name>
<evidence type="ECO:0000256" key="1">
    <source>
        <dbReference type="SAM" id="Phobius"/>
    </source>
</evidence>
<proteinExistence type="predicted"/>
<feature type="transmembrane region" description="Helical" evidence="1">
    <location>
        <begin position="60"/>
        <end position="83"/>
    </location>
</feature>
<protein>
    <submittedName>
        <fullName evidence="2">Uncharacterized protein</fullName>
    </submittedName>
</protein>
<feature type="transmembrane region" description="Helical" evidence="1">
    <location>
        <begin position="27"/>
        <end position="48"/>
    </location>
</feature>
<sequence length="84" mass="9245">MGLQSAVAASLDAFTDMSGSDSKRRDLYMELVSSILAFLIAVAIISLIGKWLWNNVVLDLFSIAKPAKSVWQILGLMIFLSLIR</sequence>
<evidence type="ECO:0000313" key="2">
    <source>
        <dbReference type="EMBL" id="QHU11122.1"/>
    </source>
</evidence>
<keyword evidence="1" id="KW-0472">Membrane</keyword>
<keyword evidence="1" id="KW-1133">Transmembrane helix</keyword>
<dbReference type="EMBL" id="MN740779">
    <property type="protein sequence ID" value="QHU11122.1"/>
    <property type="molecule type" value="Genomic_DNA"/>
</dbReference>
<keyword evidence="1" id="KW-0812">Transmembrane</keyword>
<dbReference type="AlphaFoldDB" id="A0A6C0JZB3"/>
<organism evidence="2">
    <name type="scientific">viral metagenome</name>
    <dbReference type="NCBI Taxonomy" id="1070528"/>
    <lineage>
        <taxon>unclassified sequences</taxon>
        <taxon>metagenomes</taxon>
        <taxon>organismal metagenomes</taxon>
    </lineage>
</organism>
<accession>A0A6C0JZB3</accession>